<gene>
    <name evidence="2" type="ORF">Syun_025047</name>
</gene>
<dbReference type="PANTHER" id="PTHR48006">
    <property type="entry name" value="LEUCINE-RICH REPEAT-CONTAINING PROTEIN DDB_G0281931-RELATED"/>
    <property type="match status" value="1"/>
</dbReference>
<dbReference type="PANTHER" id="PTHR48006:SF84">
    <property type="entry name" value="REPEAT TRANSMEMBRANE PROTEIN KINASE, PUTATIVE, EXPRESSED-RELATED"/>
    <property type="match status" value="1"/>
</dbReference>
<dbReference type="Pfam" id="PF07714">
    <property type="entry name" value="PK_Tyr_Ser-Thr"/>
    <property type="match status" value="1"/>
</dbReference>
<dbReference type="GO" id="GO:0004672">
    <property type="term" value="F:protein kinase activity"/>
    <property type="evidence" value="ECO:0007669"/>
    <property type="project" value="InterPro"/>
</dbReference>
<feature type="domain" description="Serine-threonine/tyrosine-protein kinase catalytic" evidence="1">
    <location>
        <begin position="49"/>
        <end position="134"/>
    </location>
</feature>
<sequence length="215" mass="24372">MARTQKNKATVELNGYIQLKFMKGFIADAKARTIIASTVKAIVDGRIGNGEIYKGKLKDGSLVAIRCLKLKKRHTTHNFFHQIEPISKFRHHNLVNALGHCFKCYLDDSSVSRIFIVFEYVPNGTLRDCISDYTRVTKFPIVVAPNWPDIGSLAVLAKSEKKGQSFIDFVFPYYGYFFLPVTLQDVLPSRLSTTDFSRNQVLNNQIWAVHSSVHA</sequence>
<dbReference type="InterPro" id="IPR051824">
    <property type="entry name" value="LRR_Rcpt-Like_S/T_Kinase"/>
</dbReference>
<evidence type="ECO:0000313" key="3">
    <source>
        <dbReference type="Proteomes" id="UP001420932"/>
    </source>
</evidence>
<dbReference type="SUPFAM" id="SSF56112">
    <property type="entry name" value="Protein kinase-like (PK-like)"/>
    <property type="match status" value="1"/>
</dbReference>
<evidence type="ECO:0000313" key="2">
    <source>
        <dbReference type="EMBL" id="KAK9098002.1"/>
    </source>
</evidence>
<organism evidence="2 3">
    <name type="scientific">Stephania yunnanensis</name>
    <dbReference type="NCBI Taxonomy" id="152371"/>
    <lineage>
        <taxon>Eukaryota</taxon>
        <taxon>Viridiplantae</taxon>
        <taxon>Streptophyta</taxon>
        <taxon>Embryophyta</taxon>
        <taxon>Tracheophyta</taxon>
        <taxon>Spermatophyta</taxon>
        <taxon>Magnoliopsida</taxon>
        <taxon>Ranunculales</taxon>
        <taxon>Menispermaceae</taxon>
        <taxon>Menispermoideae</taxon>
        <taxon>Cissampelideae</taxon>
        <taxon>Stephania</taxon>
    </lineage>
</organism>
<dbReference type="AlphaFoldDB" id="A0AAP0ETW3"/>
<protein>
    <recommendedName>
        <fullName evidence="1">Serine-threonine/tyrosine-protein kinase catalytic domain-containing protein</fullName>
    </recommendedName>
</protein>
<reference evidence="2 3" key="1">
    <citation type="submission" date="2024-01" db="EMBL/GenBank/DDBJ databases">
        <title>Genome assemblies of Stephania.</title>
        <authorList>
            <person name="Yang L."/>
        </authorList>
    </citation>
    <scope>NUCLEOTIDE SEQUENCE [LARGE SCALE GENOMIC DNA]</scope>
    <source>
        <strain evidence="2">YNDBR</strain>
        <tissue evidence="2">Leaf</tissue>
    </source>
</reference>
<dbReference type="EMBL" id="JBBNAF010000011">
    <property type="protein sequence ID" value="KAK9098002.1"/>
    <property type="molecule type" value="Genomic_DNA"/>
</dbReference>
<evidence type="ECO:0000259" key="1">
    <source>
        <dbReference type="Pfam" id="PF07714"/>
    </source>
</evidence>
<dbReference type="InterPro" id="IPR001245">
    <property type="entry name" value="Ser-Thr/Tyr_kinase_cat_dom"/>
</dbReference>
<dbReference type="InterPro" id="IPR011009">
    <property type="entry name" value="Kinase-like_dom_sf"/>
</dbReference>
<dbReference type="Proteomes" id="UP001420932">
    <property type="component" value="Unassembled WGS sequence"/>
</dbReference>
<accession>A0AAP0ETW3</accession>
<proteinExistence type="predicted"/>
<dbReference type="Gene3D" id="1.10.510.10">
    <property type="entry name" value="Transferase(Phosphotransferase) domain 1"/>
    <property type="match status" value="1"/>
</dbReference>
<keyword evidence="3" id="KW-1185">Reference proteome</keyword>
<comment type="caution">
    <text evidence="2">The sequence shown here is derived from an EMBL/GenBank/DDBJ whole genome shotgun (WGS) entry which is preliminary data.</text>
</comment>
<name>A0AAP0ETW3_9MAGN</name>